<dbReference type="Proteomes" id="UP000297693">
    <property type="component" value="Unassembled WGS sequence"/>
</dbReference>
<dbReference type="Gene3D" id="3.40.710.10">
    <property type="entry name" value="DD-peptidase/beta-lactamase superfamily"/>
    <property type="match status" value="1"/>
</dbReference>
<evidence type="ECO:0000313" key="2">
    <source>
        <dbReference type="EMBL" id="TGL56410.1"/>
    </source>
</evidence>
<gene>
    <name evidence="2" type="ORF">EHQ58_17455</name>
</gene>
<sequence length="593" mass="66919">MTIFRHLLQWLPFCIGFLFMMHCHSTFQRKDNSGIEIISQEEIEILSKIQDLQNSGIHSLSYMYLLGDGKIRSGQIGGKGKEEIQRFKIGSITKLFTGIAILQLKDAGKLKLDDTVSKWLPEINELEERDKKYRKISLRDLLTHQSGLPSDLAAGFFLPPSSTEEEVLSAFRDLPSQLKGVKRNEPGKVHSYSNLAFGLLGSVIERVSKSSIEDYFQKQILTKAGMKHTTLLERNEGSELVPGYQGIFWKTKTENPAIRDLTAGSLSTTGEDMGLFLRAFFRSKKGEGLLSKSSFEEFHRIQMGPRSNFEMKIGLPVILERFEAKGRPVWIAGHSGSLPPYFADLMYDPETESASFLAGNTLGLATGKIRPTNKEILKLTYKQKTGSALQSPSIPNREKQNEIRDFSGLYVSPLGIHELKKGDKPTLSLYDIDFDLVPKDNRHALELNLFFGLIPFKDPFLESLRVEWETWEGEKIFTLLSEEIPKGSLGIATQFQPDPYSPDSDFYGTYQSSDPYAIIPKIRLNRDKRGFSAITITYALGGMENQITLPCKLETPDQLRIHGYGRNLGEQLELSVKNGKQFVQYSGITFEKK</sequence>
<dbReference type="OrthoDB" id="9803467at2"/>
<dbReference type="AlphaFoldDB" id="A0A4R9JWN2"/>
<proteinExistence type="predicted"/>
<dbReference type="GO" id="GO:0016787">
    <property type="term" value="F:hydrolase activity"/>
    <property type="evidence" value="ECO:0007669"/>
    <property type="project" value="UniProtKB-KW"/>
</dbReference>
<keyword evidence="3" id="KW-1185">Reference proteome</keyword>
<dbReference type="PANTHER" id="PTHR46825:SF9">
    <property type="entry name" value="BETA-LACTAMASE-RELATED DOMAIN-CONTAINING PROTEIN"/>
    <property type="match status" value="1"/>
</dbReference>
<accession>A0A4R9JWN2</accession>
<comment type="caution">
    <text evidence="2">The sequence shown here is derived from an EMBL/GenBank/DDBJ whole genome shotgun (WGS) entry which is preliminary data.</text>
</comment>
<organism evidence="2 3">
    <name type="scientific">Leptospira ognonensis</name>
    <dbReference type="NCBI Taxonomy" id="2484945"/>
    <lineage>
        <taxon>Bacteria</taxon>
        <taxon>Pseudomonadati</taxon>
        <taxon>Spirochaetota</taxon>
        <taxon>Spirochaetia</taxon>
        <taxon>Leptospirales</taxon>
        <taxon>Leptospiraceae</taxon>
        <taxon>Leptospira</taxon>
    </lineage>
</organism>
<protein>
    <submittedName>
        <fullName evidence="2">Class A beta-lactamase-related serine hydrolase</fullName>
    </submittedName>
</protein>
<feature type="domain" description="Beta-lactamase-related" evidence="1">
    <location>
        <begin position="85"/>
        <end position="364"/>
    </location>
</feature>
<dbReference type="InterPro" id="IPR012338">
    <property type="entry name" value="Beta-lactam/transpept-like"/>
</dbReference>
<keyword evidence="2" id="KW-0378">Hydrolase</keyword>
<dbReference type="PANTHER" id="PTHR46825">
    <property type="entry name" value="D-ALANYL-D-ALANINE-CARBOXYPEPTIDASE/ENDOPEPTIDASE AMPH"/>
    <property type="match status" value="1"/>
</dbReference>
<evidence type="ECO:0000313" key="3">
    <source>
        <dbReference type="Proteomes" id="UP000297693"/>
    </source>
</evidence>
<dbReference type="EMBL" id="RQGD01000046">
    <property type="protein sequence ID" value="TGL56410.1"/>
    <property type="molecule type" value="Genomic_DNA"/>
</dbReference>
<evidence type="ECO:0000259" key="1">
    <source>
        <dbReference type="Pfam" id="PF00144"/>
    </source>
</evidence>
<reference evidence="2" key="1">
    <citation type="journal article" date="2019" name="PLoS Negl. Trop. Dis.">
        <title>Revisiting the worldwide diversity of Leptospira species in the environment.</title>
        <authorList>
            <person name="Vincent A.T."/>
            <person name="Schiettekatte O."/>
            <person name="Bourhy P."/>
            <person name="Veyrier F.J."/>
            <person name="Picardeau M."/>
        </authorList>
    </citation>
    <scope>NUCLEOTIDE SEQUENCE [LARGE SCALE GENOMIC DNA]</scope>
    <source>
        <strain evidence="2">201702476</strain>
    </source>
</reference>
<dbReference type="RefSeq" id="WP_135625287.1">
    <property type="nucleotide sequence ID" value="NZ_RQGD01000046.1"/>
</dbReference>
<dbReference type="InterPro" id="IPR050491">
    <property type="entry name" value="AmpC-like"/>
</dbReference>
<dbReference type="InterPro" id="IPR001466">
    <property type="entry name" value="Beta-lactam-related"/>
</dbReference>
<name>A0A4R9JWN2_9LEPT</name>
<dbReference type="SUPFAM" id="SSF56601">
    <property type="entry name" value="beta-lactamase/transpeptidase-like"/>
    <property type="match status" value="1"/>
</dbReference>
<dbReference type="Pfam" id="PF00144">
    <property type="entry name" value="Beta-lactamase"/>
    <property type="match status" value="1"/>
</dbReference>